<reference evidence="1" key="1">
    <citation type="journal article" date="2014" name="Front. Microbiol.">
        <title>High frequency of phylogenetically diverse reductive dehalogenase-homologous genes in deep subseafloor sedimentary metagenomes.</title>
        <authorList>
            <person name="Kawai M."/>
            <person name="Futagami T."/>
            <person name="Toyoda A."/>
            <person name="Takaki Y."/>
            <person name="Nishi S."/>
            <person name="Hori S."/>
            <person name="Arai W."/>
            <person name="Tsubouchi T."/>
            <person name="Morono Y."/>
            <person name="Uchiyama I."/>
            <person name="Ito T."/>
            <person name="Fujiyama A."/>
            <person name="Inagaki F."/>
            <person name="Takami H."/>
        </authorList>
    </citation>
    <scope>NUCLEOTIDE SEQUENCE</scope>
    <source>
        <strain evidence="1">Expedition CK06-06</strain>
    </source>
</reference>
<name>X1VAU3_9ZZZZ</name>
<comment type="caution">
    <text evidence="1">The sequence shown here is derived from an EMBL/GenBank/DDBJ whole genome shotgun (WGS) entry which is preliminary data.</text>
</comment>
<gene>
    <name evidence="1" type="ORF">S12H4_47427</name>
</gene>
<protein>
    <submittedName>
        <fullName evidence="1">Uncharacterized protein</fullName>
    </submittedName>
</protein>
<organism evidence="1">
    <name type="scientific">marine sediment metagenome</name>
    <dbReference type="NCBI Taxonomy" id="412755"/>
    <lineage>
        <taxon>unclassified sequences</taxon>
        <taxon>metagenomes</taxon>
        <taxon>ecological metagenomes</taxon>
    </lineage>
</organism>
<sequence>QIVTMDKKELAGKLEEYTGGKIDAIVAYDGYRMEL</sequence>
<proteinExistence type="predicted"/>
<accession>X1VAU3</accession>
<evidence type="ECO:0000313" key="1">
    <source>
        <dbReference type="EMBL" id="GAJ10436.1"/>
    </source>
</evidence>
<dbReference type="EMBL" id="BARW01029527">
    <property type="protein sequence ID" value="GAJ10436.1"/>
    <property type="molecule type" value="Genomic_DNA"/>
</dbReference>
<dbReference type="AlphaFoldDB" id="X1VAU3"/>
<feature type="non-terminal residue" evidence="1">
    <location>
        <position position="1"/>
    </location>
</feature>